<evidence type="ECO:0000313" key="2">
    <source>
        <dbReference type="Proteomes" id="UP000886501"/>
    </source>
</evidence>
<reference evidence="1" key="1">
    <citation type="submission" date="2019-10" db="EMBL/GenBank/DDBJ databases">
        <authorList>
            <consortium name="DOE Joint Genome Institute"/>
            <person name="Kuo A."/>
            <person name="Miyauchi S."/>
            <person name="Kiss E."/>
            <person name="Drula E."/>
            <person name="Kohler A."/>
            <person name="Sanchez-Garcia M."/>
            <person name="Andreopoulos B."/>
            <person name="Barry K.W."/>
            <person name="Bonito G."/>
            <person name="Buee M."/>
            <person name="Carver A."/>
            <person name="Chen C."/>
            <person name="Cichocki N."/>
            <person name="Clum A."/>
            <person name="Culley D."/>
            <person name="Crous P.W."/>
            <person name="Fauchery L."/>
            <person name="Girlanda M."/>
            <person name="Hayes R."/>
            <person name="Keri Z."/>
            <person name="Labutti K."/>
            <person name="Lipzen A."/>
            <person name="Lombard V."/>
            <person name="Magnuson J."/>
            <person name="Maillard F."/>
            <person name="Morin E."/>
            <person name="Murat C."/>
            <person name="Nolan M."/>
            <person name="Ohm R."/>
            <person name="Pangilinan J."/>
            <person name="Pereira M."/>
            <person name="Perotto S."/>
            <person name="Peter M."/>
            <person name="Riley R."/>
            <person name="Sitrit Y."/>
            <person name="Stielow B."/>
            <person name="Szollosi G."/>
            <person name="Zifcakova L."/>
            <person name="Stursova M."/>
            <person name="Spatafora J.W."/>
            <person name="Tedersoo L."/>
            <person name="Vaario L.-M."/>
            <person name="Yamada A."/>
            <person name="Yan M."/>
            <person name="Wang P."/>
            <person name="Xu J."/>
            <person name="Bruns T."/>
            <person name="Baldrian P."/>
            <person name="Vilgalys R."/>
            <person name="Henrissat B."/>
            <person name="Grigoriev I.V."/>
            <person name="Hibbett D."/>
            <person name="Nagy L.G."/>
            <person name="Martin F.M."/>
        </authorList>
    </citation>
    <scope>NUCLEOTIDE SEQUENCE</scope>
    <source>
        <strain evidence="1">P2</strain>
    </source>
</reference>
<reference evidence="1" key="2">
    <citation type="journal article" date="2020" name="Nat. Commun.">
        <title>Large-scale genome sequencing of mycorrhizal fungi provides insights into the early evolution of symbiotic traits.</title>
        <authorList>
            <person name="Miyauchi S."/>
            <person name="Kiss E."/>
            <person name="Kuo A."/>
            <person name="Drula E."/>
            <person name="Kohler A."/>
            <person name="Sanchez-Garcia M."/>
            <person name="Morin E."/>
            <person name="Andreopoulos B."/>
            <person name="Barry K.W."/>
            <person name="Bonito G."/>
            <person name="Buee M."/>
            <person name="Carver A."/>
            <person name="Chen C."/>
            <person name="Cichocki N."/>
            <person name="Clum A."/>
            <person name="Culley D."/>
            <person name="Crous P.W."/>
            <person name="Fauchery L."/>
            <person name="Girlanda M."/>
            <person name="Hayes R.D."/>
            <person name="Keri Z."/>
            <person name="LaButti K."/>
            <person name="Lipzen A."/>
            <person name="Lombard V."/>
            <person name="Magnuson J."/>
            <person name="Maillard F."/>
            <person name="Murat C."/>
            <person name="Nolan M."/>
            <person name="Ohm R.A."/>
            <person name="Pangilinan J."/>
            <person name="Pereira M.F."/>
            <person name="Perotto S."/>
            <person name="Peter M."/>
            <person name="Pfister S."/>
            <person name="Riley R."/>
            <person name="Sitrit Y."/>
            <person name="Stielow J.B."/>
            <person name="Szollosi G."/>
            <person name="Zifcakova L."/>
            <person name="Stursova M."/>
            <person name="Spatafora J.W."/>
            <person name="Tedersoo L."/>
            <person name="Vaario L.M."/>
            <person name="Yamada A."/>
            <person name="Yan M."/>
            <person name="Wang P."/>
            <person name="Xu J."/>
            <person name="Bruns T."/>
            <person name="Baldrian P."/>
            <person name="Vilgalys R."/>
            <person name="Dunand C."/>
            <person name="Henrissat B."/>
            <person name="Grigoriev I.V."/>
            <person name="Hibbett D."/>
            <person name="Nagy L.G."/>
            <person name="Martin F.M."/>
        </authorList>
    </citation>
    <scope>NUCLEOTIDE SEQUENCE</scope>
    <source>
        <strain evidence="1">P2</strain>
    </source>
</reference>
<gene>
    <name evidence="1" type="ORF">BDM02DRAFT_1562811</name>
</gene>
<dbReference type="Proteomes" id="UP000886501">
    <property type="component" value="Unassembled WGS sequence"/>
</dbReference>
<comment type="caution">
    <text evidence="1">The sequence shown here is derived from an EMBL/GenBank/DDBJ whole genome shotgun (WGS) entry which is preliminary data.</text>
</comment>
<accession>A0ACB6ZUR2</accession>
<organism evidence="1 2">
    <name type="scientific">Thelephora ganbajun</name>
    <name type="common">Ganba fungus</name>
    <dbReference type="NCBI Taxonomy" id="370292"/>
    <lineage>
        <taxon>Eukaryota</taxon>
        <taxon>Fungi</taxon>
        <taxon>Dikarya</taxon>
        <taxon>Basidiomycota</taxon>
        <taxon>Agaricomycotina</taxon>
        <taxon>Agaricomycetes</taxon>
        <taxon>Thelephorales</taxon>
        <taxon>Thelephoraceae</taxon>
        <taxon>Thelephora</taxon>
    </lineage>
</organism>
<sequence length="660" mass="72163">MFNQTTLYLDEAISVPDQCASLCAELENKANTQLLRTHFTPSVFRTFVDYVKMKFGPEHSFDRLYWMVIGGESLSIEDLKLAKKVFPNATLACNYACSEVGFAGVCQMFVRPEEPVPEFVNFAATQGCQDLVILDEKMNIVPKTAGASGIIGIITDSSATHYMGNAEASKHMFRLWGGENILLYTDDIGKVTPDGRIVVNGRRSRNVKVNGLFIDMDELERAMDNTFGGSVVGYKLVQSGQKITLFWTGESTEIKVFKTAREVLKKKLGDNTAMAISTTRYIEEMPYNASYKIDIAQLQKIADSDVPTPVEVVGAPNPAPVETSVSRVDQVTADIAQEVARLSKAASAPTDVPLMLVGLNSITVVQFYFWLQEKFDYEEDMSKLFEEDVTATVVARQIVGEELVAAVQEMDIPTGSSVNRRVEVAMDIAHEVARLAKTTSPVPTDIPLMLAGLNSITVVQLHFWLQSSFDYDGDVSKLFEEGCTAKSLATIIAEDVTVTPSEADSDATKIGEVSEVDAEVAVIAEAIAKEVGKLAKAIKAVPTDMPLMLAGLNSITVIQLHFWLQSEYDYEEDMSRLFEEDVTAEIVARDIRGIPVNTEAAHVPPVPIVVPPKPEPVKETPTLAKARTVRRPAPLTLQTSAFIPPAMKTGGFKTPGLPTG</sequence>
<protein>
    <submittedName>
        <fullName evidence="1">Acetyl-CoA synthetase-like protein</fullName>
    </submittedName>
</protein>
<keyword evidence="2" id="KW-1185">Reference proteome</keyword>
<proteinExistence type="predicted"/>
<evidence type="ECO:0000313" key="1">
    <source>
        <dbReference type="EMBL" id="KAF9653545.1"/>
    </source>
</evidence>
<dbReference type="EMBL" id="MU117963">
    <property type="protein sequence ID" value="KAF9653545.1"/>
    <property type="molecule type" value="Genomic_DNA"/>
</dbReference>
<name>A0ACB6ZUR2_THEGA</name>